<proteinExistence type="inferred from homology"/>
<dbReference type="RefSeq" id="WP_191251342.1">
    <property type="nucleotide sequence ID" value="NZ_BNCI01000001.1"/>
</dbReference>
<dbReference type="GO" id="GO:0016491">
    <property type="term" value="F:oxidoreductase activity"/>
    <property type="evidence" value="ECO:0007669"/>
    <property type="project" value="UniProtKB-KW"/>
</dbReference>
<reference evidence="4" key="2">
    <citation type="submission" date="2020-09" db="EMBL/GenBank/DDBJ databases">
        <authorList>
            <person name="Sun Q."/>
            <person name="Kim S."/>
        </authorList>
    </citation>
    <scope>NUCLEOTIDE SEQUENCE</scope>
    <source>
        <strain evidence="4">KCTC 42590</strain>
    </source>
</reference>
<dbReference type="Gene3D" id="3.40.50.720">
    <property type="entry name" value="NAD(P)-binding Rossmann-like Domain"/>
    <property type="match status" value="1"/>
</dbReference>
<keyword evidence="5" id="KW-1185">Reference proteome</keyword>
<dbReference type="PRINTS" id="PR00081">
    <property type="entry name" value="GDHRDH"/>
</dbReference>
<comment type="caution">
    <text evidence="4">The sequence shown here is derived from an EMBL/GenBank/DDBJ whole genome shotgun (WGS) entry which is preliminary data.</text>
</comment>
<sequence length="256" mass="26802">MDLSGKSAIVTGGASGLGEATVRHLAGKGAAVVILDMNEDRGQALASELGGSVHFHKTDVTSEEDVAAAIKVALDESGRLDIAVNCAGIGPPVKILDREGNRNPLDHYKKIVGINLVGTFNVLSQAAEAMAKNAPGEDGERGVIINTASIAAFEGQVGQTAYASSKGGVVGLTLPAARELSRNGIRVNTIAPGFIHTPLFDSLPEKAIESLVEQVQYPKRLGKPSEYASLVGHIVENRYLNGETIRMDAAVRMAPR</sequence>
<dbReference type="InterPro" id="IPR036291">
    <property type="entry name" value="NAD(P)-bd_dom_sf"/>
</dbReference>
<protein>
    <submittedName>
        <fullName evidence="4">3-hydroxyacyl-CoA dehydrogenase</fullName>
    </submittedName>
</protein>
<accession>A0A919E787</accession>
<dbReference type="CDD" id="cd05371">
    <property type="entry name" value="HSD10-like_SDR_c"/>
    <property type="match status" value="1"/>
</dbReference>
<dbReference type="EMBL" id="BNCI01000001">
    <property type="protein sequence ID" value="GHF20824.1"/>
    <property type="molecule type" value="Genomic_DNA"/>
</dbReference>
<dbReference type="PROSITE" id="PS00061">
    <property type="entry name" value="ADH_SHORT"/>
    <property type="match status" value="1"/>
</dbReference>
<evidence type="ECO:0000256" key="3">
    <source>
        <dbReference type="RuleBase" id="RU000363"/>
    </source>
</evidence>
<dbReference type="SUPFAM" id="SSF51735">
    <property type="entry name" value="NAD(P)-binding Rossmann-fold domains"/>
    <property type="match status" value="1"/>
</dbReference>
<reference evidence="4" key="1">
    <citation type="journal article" date="2014" name="Int. J. Syst. Evol. Microbiol.">
        <title>Complete genome sequence of Corynebacterium casei LMG S-19264T (=DSM 44701T), isolated from a smear-ripened cheese.</title>
        <authorList>
            <consortium name="US DOE Joint Genome Institute (JGI-PGF)"/>
            <person name="Walter F."/>
            <person name="Albersmeier A."/>
            <person name="Kalinowski J."/>
            <person name="Ruckert C."/>
        </authorList>
    </citation>
    <scope>NUCLEOTIDE SEQUENCE</scope>
    <source>
        <strain evidence="4">KCTC 42590</strain>
    </source>
</reference>
<evidence type="ECO:0000256" key="1">
    <source>
        <dbReference type="ARBA" id="ARBA00006484"/>
    </source>
</evidence>
<evidence type="ECO:0000313" key="4">
    <source>
        <dbReference type="EMBL" id="GHF20824.1"/>
    </source>
</evidence>
<dbReference type="Proteomes" id="UP000630923">
    <property type="component" value="Unassembled WGS sequence"/>
</dbReference>
<dbReference type="PANTHER" id="PTHR43658:SF8">
    <property type="entry name" value="17-BETA-HYDROXYSTEROID DEHYDROGENASE 14-RELATED"/>
    <property type="match status" value="1"/>
</dbReference>
<organism evidence="4 5">
    <name type="scientific">Kordiimonas sediminis</name>
    <dbReference type="NCBI Taxonomy" id="1735581"/>
    <lineage>
        <taxon>Bacteria</taxon>
        <taxon>Pseudomonadati</taxon>
        <taxon>Pseudomonadota</taxon>
        <taxon>Alphaproteobacteria</taxon>
        <taxon>Kordiimonadales</taxon>
        <taxon>Kordiimonadaceae</taxon>
        <taxon>Kordiimonas</taxon>
    </lineage>
</organism>
<evidence type="ECO:0000313" key="5">
    <source>
        <dbReference type="Proteomes" id="UP000630923"/>
    </source>
</evidence>
<keyword evidence="2" id="KW-0560">Oxidoreductase</keyword>
<name>A0A919E787_9PROT</name>
<dbReference type="InterPro" id="IPR002347">
    <property type="entry name" value="SDR_fam"/>
</dbReference>
<gene>
    <name evidence="4" type="ORF">GCM10017044_14670</name>
</gene>
<evidence type="ECO:0000256" key="2">
    <source>
        <dbReference type="ARBA" id="ARBA00023002"/>
    </source>
</evidence>
<dbReference type="PRINTS" id="PR00080">
    <property type="entry name" value="SDRFAMILY"/>
</dbReference>
<comment type="similarity">
    <text evidence="1 3">Belongs to the short-chain dehydrogenases/reductases (SDR) family.</text>
</comment>
<dbReference type="InterPro" id="IPR020904">
    <property type="entry name" value="Sc_DH/Rdtase_CS"/>
</dbReference>
<dbReference type="PANTHER" id="PTHR43658">
    <property type="entry name" value="SHORT-CHAIN DEHYDROGENASE/REDUCTASE"/>
    <property type="match status" value="1"/>
</dbReference>
<dbReference type="FunFam" id="3.40.50.720:FF:000215">
    <property type="entry name" value="3-hydroxyacyl-CoA dehydrogenase type-2"/>
    <property type="match status" value="1"/>
</dbReference>
<dbReference type="Pfam" id="PF00106">
    <property type="entry name" value="adh_short"/>
    <property type="match status" value="1"/>
</dbReference>
<dbReference type="AlphaFoldDB" id="A0A919E787"/>